<gene>
    <name evidence="2" type="ORF">BVRB_031360</name>
</gene>
<dbReference type="Proteomes" id="UP000035740">
    <property type="component" value="Unassembled WGS sequence"/>
</dbReference>
<reference evidence="2 3" key="1">
    <citation type="journal article" date="2014" name="Nature">
        <title>The genome of the recently domesticated crop plant sugar beet (Beta vulgaris).</title>
        <authorList>
            <person name="Dohm J.C."/>
            <person name="Minoche A.E."/>
            <person name="Holtgrawe D."/>
            <person name="Capella-Gutierrez S."/>
            <person name="Zakrzewski F."/>
            <person name="Tafer H."/>
            <person name="Rupp O."/>
            <person name="Sorensen T.R."/>
            <person name="Stracke R."/>
            <person name="Reinhardt R."/>
            <person name="Goesmann A."/>
            <person name="Kraft T."/>
            <person name="Schulz B."/>
            <person name="Stadler P.F."/>
            <person name="Schmidt T."/>
            <person name="Gabaldon T."/>
            <person name="Lehrach H."/>
            <person name="Weisshaar B."/>
            <person name="Himmelbauer H."/>
        </authorList>
    </citation>
    <scope>NUCLEOTIDE SEQUENCE [LARGE SCALE GENOMIC DNA]</scope>
    <source>
        <tissue evidence="2">Taproot</tissue>
    </source>
</reference>
<name>A0A0J8DRS9_BETVV</name>
<evidence type="ECO:0000313" key="3">
    <source>
        <dbReference type="Proteomes" id="UP000035740"/>
    </source>
</evidence>
<dbReference type="AlphaFoldDB" id="A0A0J8DRS9"/>
<evidence type="ECO:0000256" key="1">
    <source>
        <dbReference type="SAM" id="Coils"/>
    </source>
</evidence>
<proteinExistence type="predicted"/>
<dbReference type="EMBL" id="KQ102669">
    <property type="protein sequence ID" value="KMS93450.1"/>
    <property type="molecule type" value="Genomic_DNA"/>
</dbReference>
<evidence type="ECO:0000313" key="2">
    <source>
        <dbReference type="EMBL" id="KMS93450.1"/>
    </source>
</evidence>
<keyword evidence="3" id="KW-1185">Reference proteome</keyword>
<feature type="coiled-coil region" evidence="1">
    <location>
        <begin position="129"/>
        <end position="163"/>
    </location>
</feature>
<organism evidence="2 3">
    <name type="scientific">Beta vulgaris subsp. vulgaris</name>
    <name type="common">Beet</name>
    <dbReference type="NCBI Taxonomy" id="3555"/>
    <lineage>
        <taxon>Eukaryota</taxon>
        <taxon>Viridiplantae</taxon>
        <taxon>Streptophyta</taxon>
        <taxon>Embryophyta</taxon>
        <taxon>Tracheophyta</taxon>
        <taxon>Spermatophyta</taxon>
        <taxon>Magnoliopsida</taxon>
        <taxon>eudicotyledons</taxon>
        <taxon>Gunneridae</taxon>
        <taxon>Pentapetalae</taxon>
        <taxon>Caryophyllales</taxon>
        <taxon>Chenopodiaceae</taxon>
        <taxon>Betoideae</taxon>
        <taxon>Beta</taxon>
    </lineage>
</organism>
<protein>
    <submittedName>
        <fullName evidence="2">Uncharacterized protein</fullName>
    </submittedName>
</protein>
<accession>A0A0J8DRS9</accession>
<keyword evidence="1" id="KW-0175">Coiled coil</keyword>
<sequence>MLNIQNEHARTEKYIEVSNADAHLQTTKPAREWQRGLVNDLKWNHVHEYEHNYQELVNDANYRLDQERHKHDGTFLYQHAKYLSISDNRLDEAVQKEFSSFEDKFYEFLNRLREFKDAHQAVIVANQDLTTRRQEFANLSDEIAKLENEIASMEGGIQAKQDEIT</sequence>
<dbReference type="Gramene" id="KMS93450">
    <property type="protein sequence ID" value="KMS93450"/>
    <property type="gene ID" value="BVRB_031360"/>
</dbReference>
<feature type="non-terminal residue" evidence="2">
    <location>
        <position position="165"/>
    </location>
</feature>